<reference evidence="3 4" key="1">
    <citation type="journal article" date="2012" name="Genome Biol.">
        <title>Genome and low-iron response of an oceanic diatom adapted to chronic iron limitation.</title>
        <authorList>
            <person name="Lommer M."/>
            <person name="Specht M."/>
            <person name="Roy A.S."/>
            <person name="Kraemer L."/>
            <person name="Andreson R."/>
            <person name="Gutowska M.A."/>
            <person name="Wolf J."/>
            <person name="Bergner S.V."/>
            <person name="Schilhabel M.B."/>
            <person name="Klostermeier U.C."/>
            <person name="Beiko R.G."/>
            <person name="Rosenstiel P."/>
            <person name="Hippler M."/>
            <person name="Laroche J."/>
        </authorList>
    </citation>
    <scope>NUCLEOTIDE SEQUENCE [LARGE SCALE GENOMIC DNA]</scope>
    <source>
        <strain evidence="3 4">CCMP1005</strain>
    </source>
</reference>
<accession>K0S9V4</accession>
<feature type="compositionally biased region" description="Basic and acidic residues" evidence="1">
    <location>
        <begin position="440"/>
        <end position="449"/>
    </location>
</feature>
<evidence type="ECO:0000313" key="4">
    <source>
        <dbReference type="Proteomes" id="UP000266841"/>
    </source>
</evidence>
<evidence type="ECO:0000256" key="1">
    <source>
        <dbReference type="SAM" id="MobiDB-lite"/>
    </source>
</evidence>
<keyword evidence="4" id="KW-1185">Reference proteome</keyword>
<protein>
    <recommendedName>
        <fullName evidence="2">DUF6824 domain-containing protein</fullName>
    </recommendedName>
</protein>
<feature type="compositionally biased region" description="Polar residues" evidence="1">
    <location>
        <begin position="1"/>
        <end position="15"/>
    </location>
</feature>
<evidence type="ECO:0000313" key="3">
    <source>
        <dbReference type="EMBL" id="EJK62953.1"/>
    </source>
</evidence>
<feature type="region of interest" description="Disordered" evidence="1">
    <location>
        <begin position="1"/>
        <end position="26"/>
    </location>
</feature>
<dbReference type="Proteomes" id="UP000266841">
    <property type="component" value="Unassembled WGS sequence"/>
</dbReference>
<feature type="region of interest" description="Disordered" evidence="1">
    <location>
        <begin position="431"/>
        <end position="453"/>
    </location>
</feature>
<dbReference type="Pfam" id="PF20710">
    <property type="entry name" value="DUF6824"/>
    <property type="match status" value="2"/>
</dbReference>
<dbReference type="EMBL" id="AGNL01018523">
    <property type="protein sequence ID" value="EJK62953.1"/>
    <property type="molecule type" value="Genomic_DNA"/>
</dbReference>
<dbReference type="AlphaFoldDB" id="K0S9V4"/>
<comment type="caution">
    <text evidence="3">The sequence shown here is derived from an EMBL/GenBank/DDBJ whole genome shotgun (WGS) entry which is preliminary data.</text>
</comment>
<feature type="domain" description="DUF6824" evidence="2">
    <location>
        <begin position="238"/>
        <end position="320"/>
    </location>
</feature>
<sequence>MNRATATPASSADDVSTTDRDVINGKGQGVQRLKGNADYRKAVKAHKVLYAMCAKNKVKIAKGIVKALHNRGGRFLKLDERTGVYSELGNAGKQGAVEKTSQALREKQTALMMQIRAYESSGGDIPKTQFSDEEFYQYSLHVFASIHGEPMSELPAPVKAMVEISNLEADFGARSAADHKAPLAPANSRHTMVAARRDQRLGVEPGKSRKHRMPAAEPSTEARNQKKSRITVEPGPDDCLCGRGGRSNHHPGNVFFRKETMKYRERYEQSSKGGKYNISELVVESLKSMGVRFLRENDEGGWFEISHHDARKKVSQALREKLPKGILKKANHEAIAPLEAPPSDSDYVPLNDGTEEVLNLASSLLDLSDRGCTSSSRPPSLAKCDRISTGEYTEMMTEPLRASSESWSTVLFETGTEPILEPVNLSILGGQLPDFGSVEPDTKDQERPSKTRGQMDIAKEKKINKKLNTWAEMSSSSVSVSLARGVPV</sequence>
<feature type="region of interest" description="Disordered" evidence="1">
    <location>
        <begin position="200"/>
        <end position="253"/>
    </location>
</feature>
<dbReference type="OrthoDB" id="48671at2759"/>
<feature type="domain" description="DUF6824" evidence="2">
    <location>
        <begin position="21"/>
        <end position="106"/>
    </location>
</feature>
<gene>
    <name evidence="3" type="ORF">THAOC_16416</name>
</gene>
<evidence type="ECO:0000259" key="2">
    <source>
        <dbReference type="Pfam" id="PF20710"/>
    </source>
</evidence>
<organism evidence="3 4">
    <name type="scientific">Thalassiosira oceanica</name>
    <name type="common">Marine diatom</name>
    <dbReference type="NCBI Taxonomy" id="159749"/>
    <lineage>
        <taxon>Eukaryota</taxon>
        <taxon>Sar</taxon>
        <taxon>Stramenopiles</taxon>
        <taxon>Ochrophyta</taxon>
        <taxon>Bacillariophyta</taxon>
        <taxon>Coscinodiscophyceae</taxon>
        <taxon>Thalassiosirophycidae</taxon>
        <taxon>Thalassiosirales</taxon>
        <taxon>Thalassiosiraceae</taxon>
        <taxon>Thalassiosira</taxon>
    </lineage>
</organism>
<dbReference type="eggNOG" id="ENOG502RBJF">
    <property type="taxonomic scope" value="Eukaryota"/>
</dbReference>
<dbReference type="InterPro" id="IPR049227">
    <property type="entry name" value="DUF6824"/>
</dbReference>
<name>K0S9V4_THAOC</name>
<proteinExistence type="predicted"/>